<dbReference type="InterPro" id="IPR023997">
    <property type="entry name" value="TonB-dep_OMP_SusC/RagA_CS"/>
</dbReference>
<evidence type="ECO:0000256" key="8">
    <source>
        <dbReference type="SAM" id="SignalP"/>
    </source>
</evidence>
<dbReference type="SUPFAM" id="SSF56935">
    <property type="entry name" value="Porins"/>
    <property type="match status" value="1"/>
</dbReference>
<proteinExistence type="inferred from homology"/>
<keyword evidence="5 7" id="KW-0472">Membrane</keyword>
<dbReference type="PROSITE" id="PS52016">
    <property type="entry name" value="TONB_DEPENDENT_REC_3"/>
    <property type="match status" value="1"/>
</dbReference>
<dbReference type="GO" id="GO:0009279">
    <property type="term" value="C:cell outer membrane"/>
    <property type="evidence" value="ECO:0007669"/>
    <property type="project" value="UniProtKB-SubCell"/>
</dbReference>
<evidence type="ECO:0000256" key="6">
    <source>
        <dbReference type="ARBA" id="ARBA00023237"/>
    </source>
</evidence>
<keyword evidence="2 7" id="KW-0813">Transport</keyword>
<dbReference type="Gene3D" id="2.170.130.10">
    <property type="entry name" value="TonB-dependent receptor, plug domain"/>
    <property type="match status" value="1"/>
</dbReference>
<evidence type="ECO:0000259" key="9">
    <source>
        <dbReference type="Pfam" id="PF07715"/>
    </source>
</evidence>
<dbReference type="EMBL" id="SNYC01000009">
    <property type="protein sequence ID" value="TDQ06346.1"/>
    <property type="molecule type" value="Genomic_DNA"/>
</dbReference>
<dbReference type="NCBIfam" id="TIGR04057">
    <property type="entry name" value="SusC_RagA_signa"/>
    <property type="match status" value="1"/>
</dbReference>
<evidence type="ECO:0000256" key="1">
    <source>
        <dbReference type="ARBA" id="ARBA00004571"/>
    </source>
</evidence>
<protein>
    <submittedName>
        <fullName evidence="10">TonB-linked SusC/RagA family outer membrane protein</fullName>
    </submittedName>
</protein>
<evidence type="ECO:0000256" key="5">
    <source>
        <dbReference type="ARBA" id="ARBA00023136"/>
    </source>
</evidence>
<dbReference type="InterPro" id="IPR008969">
    <property type="entry name" value="CarboxyPept-like_regulatory"/>
</dbReference>
<sequence length="1045" mass="113676">MSTTLRAIWLFMLCLGSINIALAQNTQNRVITGTVFDESKTSLPGVGVVIKGGTTSALTNIDGKFTITVPSNTTTLVFSYIGMKTQEVLVGTRSTLNITLESATTTLTDVVVIGYGTAKRSDVTSAISSIGEKDIKNLPVSGIDQALQGKLAGVSVNNNGGQPGGGVSVRVRGVTSVNGNEPLYVVDGVPLQTTRSTISQDQLGGMGGQTSQSPLASLNPSDILSIDILKDASAQAIYGSQAANGVVIVTTKRGKAGEGRITYEGYYGLQEVQKKLDIMDLSQFAQYNNEVLGEIAAVDGNPTYTTIGEFQNPSILGKGTDWQDEVFRRGKMQNHQVSFSGGQDKTTYYTSLNYFDQEGTILGSEFKRVSLRFNIDQQVKSWLKIGLSANGTRSNQRISLTNGSDAIVTIATANSPAAPVFTPSGGYATTVAVGGYNFGNVRNPIALALAREVRNIQTKGYGNLFGELSFTKFLTFRSEVNFDYTVGDNSAFQPYIDGILTPSKLVEQRSTNVYYGLRNFFNYNQTFGRHNVTALLGHEIQEGEYDQLDASRQNLTQNIPAIGAGGEAGQTLGSYLGNFAMESYFARAGYSYDNRYALNLSIRRDGSSAFGPDNRIGYFPAASIGWTVTNEAFAKDIKFLNYLKVRAGAGAVGNQNSPTANAYVTRVRLVSTAPFGQGGIPQNVGNPKLGWESVITYNGGIDMAFLNKRLEVSVDVYKKETSDMILSSSLPVFTGIGTQYNDIQAPVVNAGNMVNKGFDIAVTTYNMNRQDFEWRTNVVFSRYKNILNALNSETSDISRYVEYGNAVLLTRTVPGRSVGGFYGFLEDGLFRSMEQLNSSADQGLGINPKGTWLGDIKYKDLNSDGVIDDKDLTFIGDPNPDFTFGITNTFRYKSFDLSVFLQGTYGNDVLNYTKRTTEALNNVYSNQLVTVTDRYSASNPNGTIPRYNQWHNNNIRVSDRFVEDGSYLRIQNVTIGYNLPAKLIAKAKMSNARVFASGQNLHTFTKYTGYDPELGAFNGGATFFNIDNGNYPNPRTFTFGVNVTF</sequence>
<evidence type="ECO:0000313" key="10">
    <source>
        <dbReference type="EMBL" id="TDQ06346.1"/>
    </source>
</evidence>
<evidence type="ECO:0000313" key="11">
    <source>
        <dbReference type="Proteomes" id="UP000295620"/>
    </source>
</evidence>
<keyword evidence="6 7" id="KW-0998">Cell outer membrane</keyword>
<dbReference type="NCBIfam" id="TIGR04056">
    <property type="entry name" value="OMP_RagA_SusC"/>
    <property type="match status" value="1"/>
</dbReference>
<dbReference type="Pfam" id="PF07715">
    <property type="entry name" value="Plug"/>
    <property type="match status" value="1"/>
</dbReference>
<evidence type="ECO:0000256" key="3">
    <source>
        <dbReference type="ARBA" id="ARBA00022452"/>
    </source>
</evidence>
<comment type="subcellular location">
    <subcellularLocation>
        <location evidence="1 7">Cell outer membrane</location>
        <topology evidence="1 7">Multi-pass membrane protein</topology>
    </subcellularLocation>
</comment>
<organism evidence="10 11">
    <name type="scientific">Pedobacter metabolipauper</name>
    <dbReference type="NCBI Taxonomy" id="425513"/>
    <lineage>
        <taxon>Bacteria</taxon>
        <taxon>Pseudomonadati</taxon>
        <taxon>Bacteroidota</taxon>
        <taxon>Sphingobacteriia</taxon>
        <taxon>Sphingobacteriales</taxon>
        <taxon>Sphingobacteriaceae</taxon>
        <taxon>Pedobacter</taxon>
    </lineage>
</organism>
<dbReference type="Pfam" id="PF13715">
    <property type="entry name" value="CarbopepD_reg_2"/>
    <property type="match status" value="1"/>
</dbReference>
<keyword evidence="8" id="KW-0732">Signal</keyword>
<dbReference type="InterPro" id="IPR012910">
    <property type="entry name" value="Plug_dom"/>
</dbReference>
<gene>
    <name evidence="10" type="ORF">ATK78_4416</name>
</gene>
<dbReference type="Gene3D" id="2.60.40.1120">
    <property type="entry name" value="Carboxypeptidase-like, regulatory domain"/>
    <property type="match status" value="1"/>
</dbReference>
<dbReference type="InterPro" id="IPR037066">
    <property type="entry name" value="Plug_dom_sf"/>
</dbReference>
<dbReference type="AlphaFoldDB" id="A0A4R6SQM9"/>
<feature type="signal peptide" evidence="8">
    <location>
        <begin position="1"/>
        <end position="23"/>
    </location>
</feature>
<keyword evidence="4 7" id="KW-0812">Transmembrane</keyword>
<accession>A0A4R6SQM9</accession>
<feature type="domain" description="TonB-dependent receptor plug" evidence="9">
    <location>
        <begin position="120"/>
        <end position="246"/>
    </location>
</feature>
<keyword evidence="3 7" id="KW-1134">Transmembrane beta strand</keyword>
<dbReference type="SUPFAM" id="SSF49464">
    <property type="entry name" value="Carboxypeptidase regulatory domain-like"/>
    <property type="match status" value="1"/>
</dbReference>
<dbReference type="InterPro" id="IPR039426">
    <property type="entry name" value="TonB-dep_rcpt-like"/>
</dbReference>
<feature type="chain" id="PRO_5020483623" evidence="8">
    <location>
        <begin position="24"/>
        <end position="1045"/>
    </location>
</feature>
<comment type="caution">
    <text evidence="10">The sequence shown here is derived from an EMBL/GenBank/DDBJ whole genome shotgun (WGS) entry which is preliminary data.</text>
</comment>
<dbReference type="Gene3D" id="2.40.170.20">
    <property type="entry name" value="TonB-dependent receptor, beta-barrel domain"/>
    <property type="match status" value="1"/>
</dbReference>
<dbReference type="Proteomes" id="UP000295620">
    <property type="component" value="Unassembled WGS sequence"/>
</dbReference>
<evidence type="ECO:0000256" key="7">
    <source>
        <dbReference type="PROSITE-ProRule" id="PRU01360"/>
    </source>
</evidence>
<keyword evidence="11" id="KW-1185">Reference proteome</keyword>
<comment type="similarity">
    <text evidence="7">Belongs to the TonB-dependent receptor family.</text>
</comment>
<name>A0A4R6SQM9_9SPHI</name>
<evidence type="ECO:0000256" key="2">
    <source>
        <dbReference type="ARBA" id="ARBA00022448"/>
    </source>
</evidence>
<dbReference type="InterPro" id="IPR023996">
    <property type="entry name" value="TonB-dep_OMP_SusC/RagA"/>
</dbReference>
<dbReference type="RefSeq" id="WP_243732601.1">
    <property type="nucleotide sequence ID" value="NZ_SNYC01000009.1"/>
</dbReference>
<dbReference type="InterPro" id="IPR036942">
    <property type="entry name" value="Beta-barrel_TonB_sf"/>
</dbReference>
<evidence type="ECO:0000256" key="4">
    <source>
        <dbReference type="ARBA" id="ARBA00022692"/>
    </source>
</evidence>
<reference evidence="10 11" key="1">
    <citation type="submission" date="2019-03" db="EMBL/GenBank/DDBJ databases">
        <title>Genomic Encyclopedia of Archaeal and Bacterial Type Strains, Phase II (KMG-II): from individual species to whole genera.</title>
        <authorList>
            <person name="Goeker M."/>
        </authorList>
    </citation>
    <scope>NUCLEOTIDE SEQUENCE [LARGE SCALE GENOMIC DNA]</scope>
    <source>
        <strain evidence="10 11">DSM 19035</strain>
    </source>
</reference>